<evidence type="ECO:0000313" key="8">
    <source>
        <dbReference type="EMBL" id="KAF6206181.1"/>
    </source>
</evidence>
<dbReference type="PANTHER" id="PTHR48041">
    <property type="entry name" value="ABC TRANSPORTER G FAMILY MEMBER 28"/>
    <property type="match status" value="1"/>
</dbReference>
<evidence type="ECO:0000256" key="1">
    <source>
        <dbReference type="ARBA" id="ARBA00004141"/>
    </source>
</evidence>
<dbReference type="GO" id="GO:0042626">
    <property type="term" value="F:ATPase-coupled transmembrane transporter activity"/>
    <property type="evidence" value="ECO:0007669"/>
    <property type="project" value="TreeGrafter"/>
</dbReference>
<keyword evidence="6" id="KW-0472">Membrane</keyword>
<sequence>MMSSMKLQSHSADIGADLALTWENINLIAVNTEESLFRKKTVTRTKLLRNVCGIAKAGELCAIMGPSGSGKTTLLTAIGQRNSGVVEGEILLNGRPVTKDLMIKMSCLVPQKDLAIKSLTVIGTSTIHGKFNDGPTLLPKEKE</sequence>
<reference evidence="8" key="1">
    <citation type="journal article" date="2021" name="Mol. Ecol. Resour.">
        <title>Apolygus lucorum genome provides insights into omnivorousness and mesophyll feeding.</title>
        <authorList>
            <person name="Liu Y."/>
            <person name="Liu H."/>
            <person name="Wang H."/>
            <person name="Huang T."/>
            <person name="Liu B."/>
            <person name="Yang B."/>
            <person name="Yin L."/>
            <person name="Li B."/>
            <person name="Zhang Y."/>
            <person name="Zhang S."/>
            <person name="Jiang F."/>
            <person name="Zhang X."/>
            <person name="Ren Y."/>
            <person name="Wang B."/>
            <person name="Wang S."/>
            <person name="Lu Y."/>
            <person name="Wu K."/>
            <person name="Fan W."/>
            <person name="Wang G."/>
        </authorList>
    </citation>
    <scope>NUCLEOTIDE SEQUENCE</scope>
    <source>
        <strain evidence="8">12Hb</strain>
    </source>
</reference>
<dbReference type="Proteomes" id="UP000466442">
    <property type="component" value="Unassembled WGS sequence"/>
</dbReference>
<dbReference type="InterPro" id="IPR050352">
    <property type="entry name" value="ABCG_transporters"/>
</dbReference>
<keyword evidence="5" id="KW-1133">Transmembrane helix</keyword>
<comment type="subcellular location">
    <subcellularLocation>
        <location evidence="1">Membrane</location>
        <topology evidence="1">Multi-pass membrane protein</topology>
    </subcellularLocation>
</comment>
<dbReference type="OrthoDB" id="66620at2759"/>
<feature type="domain" description="ABC transporter" evidence="7">
    <location>
        <begin position="51"/>
        <end position="115"/>
    </location>
</feature>
<gene>
    <name evidence="8" type="ORF">GE061_017409</name>
</gene>
<evidence type="ECO:0000256" key="3">
    <source>
        <dbReference type="ARBA" id="ARBA00022448"/>
    </source>
</evidence>
<dbReference type="EMBL" id="WIXP02000008">
    <property type="protein sequence ID" value="KAF6206181.1"/>
    <property type="molecule type" value="Genomic_DNA"/>
</dbReference>
<organism evidence="8 9">
    <name type="scientific">Apolygus lucorum</name>
    <name type="common">Small green plant bug</name>
    <name type="synonym">Lygocoris lucorum</name>
    <dbReference type="NCBI Taxonomy" id="248454"/>
    <lineage>
        <taxon>Eukaryota</taxon>
        <taxon>Metazoa</taxon>
        <taxon>Ecdysozoa</taxon>
        <taxon>Arthropoda</taxon>
        <taxon>Hexapoda</taxon>
        <taxon>Insecta</taxon>
        <taxon>Pterygota</taxon>
        <taxon>Neoptera</taxon>
        <taxon>Paraneoptera</taxon>
        <taxon>Hemiptera</taxon>
        <taxon>Heteroptera</taxon>
        <taxon>Panheteroptera</taxon>
        <taxon>Cimicomorpha</taxon>
        <taxon>Miridae</taxon>
        <taxon>Mirini</taxon>
        <taxon>Apolygus</taxon>
    </lineage>
</organism>
<name>A0A8S9XD10_APOLU</name>
<dbReference type="Pfam" id="PF00005">
    <property type="entry name" value="ABC_tran"/>
    <property type="match status" value="1"/>
</dbReference>
<protein>
    <recommendedName>
        <fullName evidence="7">ABC transporter domain-containing protein</fullName>
    </recommendedName>
</protein>
<keyword evidence="4" id="KW-0812">Transmembrane</keyword>
<evidence type="ECO:0000256" key="6">
    <source>
        <dbReference type="ARBA" id="ARBA00023136"/>
    </source>
</evidence>
<evidence type="ECO:0000259" key="7">
    <source>
        <dbReference type="Pfam" id="PF00005"/>
    </source>
</evidence>
<proteinExistence type="inferred from homology"/>
<evidence type="ECO:0000313" key="9">
    <source>
        <dbReference type="Proteomes" id="UP000466442"/>
    </source>
</evidence>
<dbReference type="Gene3D" id="3.40.50.300">
    <property type="entry name" value="P-loop containing nucleotide triphosphate hydrolases"/>
    <property type="match status" value="1"/>
</dbReference>
<evidence type="ECO:0000256" key="2">
    <source>
        <dbReference type="ARBA" id="ARBA00005814"/>
    </source>
</evidence>
<evidence type="ECO:0000256" key="5">
    <source>
        <dbReference type="ARBA" id="ARBA00022989"/>
    </source>
</evidence>
<evidence type="ECO:0000256" key="4">
    <source>
        <dbReference type="ARBA" id="ARBA00022692"/>
    </source>
</evidence>
<keyword evidence="3" id="KW-0813">Transport</keyword>
<dbReference type="GO" id="GO:0005524">
    <property type="term" value="F:ATP binding"/>
    <property type="evidence" value="ECO:0007669"/>
    <property type="project" value="InterPro"/>
</dbReference>
<keyword evidence="9" id="KW-1185">Reference proteome</keyword>
<dbReference type="InterPro" id="IPR027417">
    <property type="entry name" value="P-loop_NTPase"/>
</dbReference>
<dbReference type="AlphaFoldDB" id="A0A8S9XD10"/>
<comment type="similarity">
    <text evidence="2">Belongs to the ABC transporter superfamily. ABCG family. Eye pigment precursor importer (TC 3.A.1.204) subfamily.</text>
</comment>
<comment type="caution">
    <text evidence="8">The sequence shown here is derived from an EMBL/GenBank/DDBJ whole genome shotgun (WGS) entry which is preliminary data.</text>
</comment>
<dbReference type="PANTHER" id="PTHR48041:SF116">
    <property type="entry name" value="PROTEIN BROWN"/>
    <property type="match status" value="1"/>
</dbReference>
<dbReference type="InterPro" id="IPR003439">
    <property type="entry name" value="ABC_transporter-like_ATP-bd"/>
</dbReference>
<dbReference type="GO" id="GO:0016887">
    <property type="term" value="F:ATP hydrolysis activity"/>
    <property type="evidence" value="ECO:0007669"/>
    <property type="project" value="InterPro"/>
</dbReference>
<accession>A0A8S9XD10</accession>
<dbReference type="SUPFAM" id="SSF52540">
    <property type="entry name" value="P-loop containing nucleoside triphosphate hydrolases"/>
    <property type="match status" value="1"/>
</dbReference>
<dbReference type="GO" id="GO:0005886">
    <property type="term" value="C:plasma membrane"/>
    <property type="evidence" value="ECO:0007669"/>
    <property type="project" value="TreeGrafter"/>
</dbReference>